<organism evidence="1 2">
    <name type="scientific">Micromonospora andamanensis</name>
    <dbReference type="NCBI Taxonomy" id="1287068"/>
    <lineage>
        <taxon>Bacteria</taxon>
        <taxon>Bacillati</taxon>
        <taxon>Actinomycetota</taxon>
        <taxon>Actinomycetes</taxon>
        <taxon>Micromonosporales</taxon>
        <taxon>Micromonosporaceae</taxon>
        <taxon>Micromonospora</taxon>
    </lineage>
</organism>
<protein>
    <submittedName>
        <fullName evidence="1">Uncharacterized protein</fullName>
    </submittedName>
</protein>
<name>A0ABQ4HV43_9ACTN</name>
<dbReference type="Proteomes" id="UP000647017">
    <property type="component" value="Unassembled WGS sequence"/>
</dbReference>
<reference evidence="1 2" key="1">
    <citation type="submission" date="2021-01" db="EMBL/GenBank/DDBJ databases">
        <title>Whole genome shotgun sequence of Verrucosispora andamanensis NBRC 109075.</title>
        <authorList>
            <person name="Komaki H."/>
            <person name="Tamura T."/>
        </authorList>
    </citation>
    <scope>NUCLEOTIDE SEQUENCE [LARGE SCALE GENOMIC DNA]</scope>
    <source>
        <strain evidence="1 2">NBRC 109075</strain>
    </source>
</reference>
<keyword evidence="2" id="KW-1185">Reference proteome</keyword>
<proteinExistence type="predicted"/>
<evidence type="ECO:0000313" key="2">
    <source>
        <dbReference type="Proteomes" id="UP000647017"/>
    </source>
</evidence>
<sequence>MATRGVDVHSFVPYDEDSGPAVIPRERVAPVHGRRAVQALSDQNRVLAWEYAPDAWIRMMLSTMSTAERRDEMARQVAEGARWETTLPFQVDGLPDGAVRKSTYLRWEADGPVVASADYLVAPVENEHDHPGPVITLGIDTSSLGSAAGSDDVTVSGRWATARESRGSGIVGIYRVAPLPGGCAECVAELVIAPAATAAIGDRDDALRRRPAR</sequence>
<dbReference type="EMBL" id="BOOZ01000013">
    <property type="protein sequence ID" value="GIJ09511.1"/>
    <property type="molecule type" value="Genomic_DNA"/>
</dbReference>
<evidence type="ECO:0000313" key="1">
    <source>
        <dbReference type="EMBL" id="GIJ09511.1"/>
    </source>
</evidence>
<accession>A0ABQ4HV43</accession>
<comment type="caution">
    <text evidence="1">The sequence shown here is derived from an EMBL/GenBank/DDBJ whole genome shotgun (WGS) entry which is preliminary data.</text>
</comment>
<gene>
    <name evidence="1" type="ORF">Van01_27250</name>
</gene>